<keyword evidence="1" id="KW-0812">Transmembrane</keyword>
<dbReference type="EMBL" id="CP029709">
    <property type="protein sequence ID" value="QCR17180.1"/>
    <property type="molecule type" value="Genomic_DNA"/>
</dbReference>
<proteinExistence type="predicted"/>
<dbReference type="AlphaFoldDB" id="A0A4P8R3Z8"/>
<accession>A0A4P8R3Z8</accession>
<feature type="transmembrane region" description="Helical" evidence="1">
    <location>
        <begin position="12"/>
        <end position="29"/>
    </location>
</feature>
<name>A0A4P8R3Z8_METMZ</name>
<keyword evidence="1" id="KW-1133">Transmembrane helix</keyword>
<keyword evidence="1" id="KW-0472">Membrane</keyword>
<reference evidence="2 3" key="1">
    <citation type="submission" date="2018-05" db="EMBL/GenBank/DDBJ databases">
        <title>Methanosarcina gilichinskyana sp. nov., a novel methanogenic archaeon isolated from Holocene permafrost, North East Russia.</title>
        <authorList>
            <person name="Oshurkova V."/>
            <person name="Meer M."/>
            <person name="Bochkareva O."/>
            <person name="Shcherbakova V."/>
        </authorList>
    </citation>
    <scope>NUCLEOTIDE SEQUENCE [LARGE SCALE GENOMIC DNA]</scope>
    <source>
        <strain evidence="2 3">JL01</strain>
    </source>
</reference>
<evidence type="ECO:0000313" key="3">
    <source>
        <dbReference type="Proteomes" id="UP000300067"/>
    </source>
</evidence>
<protein>
    <submittedName>
        <fullName evidence="2">Uncharacterized protein</fullName>
    </submittedName>
</protein>
<feature type="transmembrane region" description="Helical" evidence="1">
    <location>
        <begin position="35"/>
        <end position="55"/>
    </location>
</feature>
<sequence>MPLDSTYPGKFLFFFYFFFHFFPLFLLFFSTFPSIFFHFSFYFFFHFFLFFSSCIPGSQLFLKIFVLPIIHYPEFHPLLSYFF</sequence>
<evidence type="ECO:0000313" key="2">
    <source>
        <dbReference type="EMBL" id="QCR17180.1"/>
    </source>
</evidence>
<evidence type="ECO:0000256" key="1">
    <source>
        <dbReference type="SAM" id="Phobius"/>
    </source>
</evidence>
<gene>
    <name evidence="2" type="ORF">DKM28_15260</name>
</gene>
<organism evidence="2 3">
    <name type="scientific">Methanosarcina mazei</name>
    <name type="common">Methanosarcina frisia</name>
    <dbReference type="NCBI Taxonomy" id="2209"/>
    <lineage>
        <taxon>Archaea</taxon>
        <taxon>Methanobacteriati</taxon>
        <taxon>Methanobacteriota</taxon>
        <taxon>Stenosarchaea group</taxon>
        <taxon>Methanomicrobia</taxon>
        <taxon>Methanosarcinales</taxon>
        <taxon>Methanosarcinaceae</taxon>
        <taxon>Methanosarcina</taxon>
    </lineage>
</organism>
<dbReference type="Proteomes" id="UP000300067">
    <property type="component" value="Chromosome"/>
</dbReference>